<dbReference type="Proteomes" id="UP000824120">
    <property type="component" value="Chromosome 10"/>
</dbReference>
<gene>
    <name evidence="2" type="ORF">H5410_051256</name>
</gene>
<evidence type="ECO:0000256" key="1">
    <source>
        <dbReference type="SAM" id="Phobius"/>
    </source>
</evidence>
<proteinExistence type="predicted"/>
<accession>A0A9J5WZH3</accession>
<feature type="transmembrane region" description="Helical" evidence="1">
    <location>
        <begin position="12"/>
        <end position="30"/>
    </location>
</feature>
<name>A0A9J5WZH3_SOLCO</name>
<dbReference type="EMBL" id="JACXVP010000010">
    <property type="protein sequence ID" value="KAG5580629.1"/>
    <property type="molecule type" value="Genomic_DNA"/>
</dbReference>
<evidence type="ECO:0000313" key="2">
    <source>
        <dbReference type="EMBL" id="KAG5580629.1"/>
    </source>
</evidence>
<keyword evidence="1" id="KW-1133">Transmembrane helix</keyword>
<reference evidence="2 3" key="1">
    <citation type="submission" date="2020-09" db="EMBL/GenBank/DDBJ databases">
        <title>De no assembly of potato wild relative species, Solanum commersonii.</title>
        <authorList>
            <person name="Cho K."/>
        </authorList>
    </citation>
    <scope>NUCLEOTIDE SEQUENCE [LARGE SCALE GENOMIC DNA]</scope>
    <source>
        <strain evidence="2">LZ3.2</strain>
        <tissue evidence="2">Leaf</tissue>
    </source>
</reference>
<sequence length="119" mass="13043">MDRERGPRPVVVPMFLYAVAPLTLLNLHMAKSSSRPLLRTVVMTTGREVARGLEAVAWPSFLACLATKYPSWTLLWTVVKATDREVVRGLGKVLGQGDGVSNRPLDLVELSSSMSYTQG</sequence>
<protein>
    <submittedName>
        <fullName evidence="2">Uncharacterized protein</fullName>
    </submittedName>
</protein>
<keyword evidence="1" id="KW-0472">Membrane</keyword>
<keyword evidence="3" id="KW-1185">Reference proteome</keyword>
<dbReference type="AlphaFoldDB" id="A0A9J5WZH3"/>
<evidence type="ECO:0000313" key="3">
    <source>
        <dbReference type="Proteomes" id="UP000824120"/>
    </source>
</evidence>
<keyword evidence="1" id="KW-0812">Transmembrane</keyword>
<organism evidence="2 3">
    <name type="scientific">Solanum commersonii</name>
    <name type="common">Commerson's wild potato</name>
    <name type="synonym">Commerson's nightshade</name>
    <dbReference type="NCBI Taxonomy" id="4109"/>
    <lineage>
        <taxon>Eukaryota</taxon>
        <taxon>Viridiplantae</taxon>
        <taxon>Streptophyta</taxon>
        <taxon>Embryophyta</taxon>
        <taxon>Tracheophyta</taxon>
        <taxon>Spermatophyta</taxon>
        <taxon>Magnoliopsida</taxon>
        <taxon>eudicotyledons</taxon>
        <taxon>Gunneridae</taxon>
        <taxon>Pentapetalae</taxon>
        <taxon>asterids</taxon>
        <taxon>lamiids</taxon>
        <taxon>Solanales</taxon>
        <taxon>Solanaceae</taxon>
        <taxon>Solanoideae</taxon>
        <taxon>Solaneae</taxon>
        <taxon>Solanum</taxon>
    </lineage>
</organism>
<comment type="caution">
    <text evidence="2">The sequence shown here is derived from an EMBL/GenBank/DDBJ whole genome shotgun (WGS) entry which is preliminary data.</text>
</comment>